<evidence type="ECO:0000256" key="1">
    <source>
        <dbReference type="ARBA" id="ARBA00001946"/>
    </source>
</evidence>
<keyword evidence="6" id="KW-0460">Magnesium</keyword>
<comment type="cofactor">
    <cofactor evidence="1 6">
        <name>Mg(2+)</name>
        <dbReference type="ChEBI" id="CHEBI:18420"/>
    </cofactor>
</comment>
<dbReference type="CDD" id="cd03675">
    <property type="entry name" value="NUDIX_Hydrolase"/>
    <property type="match status" value="1"/>
</dbReference>
<dbReference type="EMBL" id="PSNW01000008">
    <property type="protein sequence ID" value="PPE73155.1"/>
    <property type="molecule type" value="Genomic_DNA"/>
</dbReference>
<name>A0A2S5TDU2_9GAMM</name>
<dbReference type="GO" id="GO:0017111">
    <property type="term" value="F:ribonucleoside triphosphate phosphatase activity"/>
    <property type="evidence" value="ECO:0007669"/>
    <property type="project" value="InterPro"/>
</dbReference>
<feature type="domain" description="Nudix hydrolase" evidence="7">
    <location>
        <begin position="5"/>
        <end position="132"/>
    </location>
</feature>
<evidence type="ECO:0000259" key="7">
    <source>
        <dbReference type="PROSITE" id="PS51462"/>
    </source>
</evidence>
<sequence length="151" mass="17171">MSAWTPHVVVACVVERDGRFLLVEERIAGELRMNQPAGHWEQGETLVEGAIRETLEESGWEVEPTHVLGIYHYDPADLEYGFLRIAFVARALRERPGYKLDEGIERPVWLTRDEVAATVSLHRSPMVLRCVDDHIAGQRFPLSMLAHLNEA</sequence>
<reference evidence="8 9" key="1">
    <citation type="submission" date="2018-02" db="EMBL/GenBank/DDBJ databases">
        <title>Genome sequencing of Solimonas sp. HR-BB.</title>
        <authorList>
            <person name="Lee Y."/>
            <person name="Jeon C.O."/>
        </authorList>
    </citation>
    <scope>NUCLEOTIDE SEQUENCE [LARGE SCALE GENOMIC DNA]</scope>
    <source>
        <strain evidence="8 9">HR-BB</strain>
    </source>
</reference>
<dbReference type="PANTHER" id="PTHR43222">
    <property type="entry name" value="NUDIX HYDROLASE 23"/>
    <property type="match status" value="1"/>
</dbReference>
<dbReference type="Proteomes" id="UP000238220">
    <property type="component" value="Unassembled WGS sequence"/>
</dbReference>
<dbReference type="PANTHER" id="PTHR43222:SF11">
    <property type="entry name" value="PHOSPHATASE NUDJ"/>
    <property type="match status" value="1"/>
</dbReference>
<dbReference type="InterPro" id="IPR033713">
    <property type="entry name" value="NudJ"/>
</dbReference>
<gene>
    <name evidence="6" type="primary">nudJ</name>
    <name evidence="8" type="ORF">C3942_15160</name>
</gene>
<dbReference type="GO" id="GO:0017110">
    <property type="term" value="F:nucleoside diphosphate phosphatase activity"/>
    <property type="evidence" value="ECO:0007669"/>
    <property type="project" value="InterPro"/>
</dbReference>
<proteinExistence type="inferred from homology"/>
<keyword evidence="5 6" id="KW-0378">Hydrolase</keyword>
<dbReference type="PROSITE" id="PS51462">
    <property type="entry name" value="NUDIX"/>
    <property type="match status" value="1"/>
</dbReference>
<evidence type="ECO:0000256" key="6">
    <source>
        <dbReference type="RuleBase" id="RU364043"/>
    </source>
</evidence>
<keyword evidence="9" id="KW-1185">Reference proteome</keyword>
<comment type="caution">
    <text evidence="8">The sequence shown here is derived from an EMBL/GenBank/DDBJ whole genome shotgun (WGS) entry which is preliminary data.</text>
</comment>
<dbReference type="InterPro" id="IPR000086">
    <property type="entry name" value="NUDIX_hydrolase_dom"/>
</dbReference>
<comment type="subunit">
    <text evidence="3 6">Monomer.</text>
</comment>
<accession>A0A2S5TDU2</accession>
<dbReference type="EC" id="3.6.1.-" evidence="6"/>
<evidence type="ECO:0000313" key="8">
    <source>
        <dbReference type="EMBL" id="PPE73155.1"/>
    </source>
</evidence>
<dbReference type="GO" id="GO:0004787">
    <property type="term" value="F:thiamine diphosphate phosphatase activity"/>
    <property type="evidence" value="ECO:0007669"/>
    <property type="project" value="InterPro"/>
</dbReference>
<dbReference type="InterPro" id="IPR015797">
    <property type="entry name" value="NUDIX_hydrolase-like_dom_sf"/>
</dbReference>
<protein>
    <recommendedName>
        <fullName evidence="4 6">Phosphatase NudJ</fullName>
        <ecNumber evidence="6">3.6.1.-</ecNumber>
    </recommendedName>
</protein>
<comment type="similarity">
    <text evidence="2 6">Belongs to the Nudix hydrolase family. NudJ subfamily.</text>
</comment>
<dbReference type="RefSeq" id="WP_104231194.1">
    <property type="nucleotide sequence ID" value="NZ_PSNW01000008.1"/>
</dbReference>
<dbReference type="PROSITE" id="PS00893">
    <property type="entry name" value="NUDIX_BOX"/>
    <property type="match status" value="1"/>
</dbReference>
<evidence type="ECO:0000256" key="2">
    <source>
        <dbReference type="ARBA" id="ARBA00007608"/>
    </source>
</evidence>
<dbReference type="AlphaFoldDB" id="A0A2S5TDU2"/>
<evidence type="ECO:0000256" key="5">
    <source>
        <dbReference type="ARBA" id="ARBA00022801"/>
    </source>
</evidence>
<organism evidence="8 9">
    <name type="scientific">Solimonas fluminis</name>
    <dbReference type="NCBI Taxonomy" id="2086571"/>
    <lineage>
        <taxon>Bacteria</taxon>
        <taxon>Pseudomonadati</taxon>
        <taxon>Pseudomonadota</taxon>
        <taxon>Gammaproteobacteria</taxon>
        <taxon>Nevskiales</taxon>
        <taxon>Nevskiaceae</taxon>
        <taxon>Solimonas</taxon>
    </lineage>
</organism>
<evidence type="ECO:0000256" key="3">
    <source>
        <dbReference type="ARBA" id="ARBA00011245"/>
    </source>
</evidence>
<evidence type="ECO:0000256" key="4">
    <source>
        <dbReference type="ARBA" id="ARBA00015552"/>
    </source>
</evidence>
<dbReference type="Gene3D" id="3.90.79.10">
    <property type="entry name" value="Nucleoside Triphosphate Pyrophosphohydrolase"/>
    <property type="match status" value="1"/>
</dbReference>
<evidence type="ECO:0000313" key="9">
    <source>
        <dbReference type="Proteomes" id="UP000238220"/>
    </source>
</evidence>
<dbReference type="Pfam" id="PF00293">
    <property type="entry name" value="NUDIX"/>
    <property type="match status" value="1"/>
</dbReference>
<dbReference type="InterPro" id="IPR020084">
    <property type="entry name" value="NUDIX_hydrolase_CS"/>
</dbReference>
<dbReference type="OrthoDB" id="8594221at2"/>
<dbReference type="SUPFAM" id="SSF55811">
    <property type="entry name" value="Nudix"/>
    <property type="match status" value="1"/>
</dbReference>